<feature type="region of interest" description="Disordered" evidence="1">
    <location>
        <begin position="822"/>
        <end position="940"/>
    </location>
</feature>
<evidence type="ECO:0000313" key="2">
    <source>
        <dbReference type="EMBL" id="MFH4976507.1"/>
    </source>
</evidence>
<feature type="compositionally biased region" description="Basic and acidic residues" evidence="1">
    <location>
        <begin position="856"/>
        <end position="866"/>
    </location>
</feature>
<comment type="caution">
    <text evidence="2">The sequence shown here is derived from an EMBL/GenBank/DDBJ whole genome shotgun (WGS) entry which is preliminary data.</text>
</comment>
<evidence type="ECO:0000313" key="3">
    <source>
        <dbReference type="Proteomes" id="UP001608902"/>
    </source>
</evidence>
<feature type="region of interest" description="Disordered" evidence="1">
    <location>
        <begin position="650"/>
        <end position="669"/>
    </location>
</feature>
<dbReference type="EMBL" id="JBGFUD010001602">
    <property type="protein sequence ID" value="MFH4976507.1"/>
    <property type="molecule type" value="Genomic_DNA"/>
</dbReference>
<dbReference type="Proteomes" id="UP001608902">
    <property type="component" value="Unassembled WGS sequence"/>
</dbReference>
<keyword evidence="3" id="KW-1185">Reference proteome</keyword>
<feature type="compositionally biased region" description="Polar residues" evidence="1">
    <location>
        <begin position="1009"/>
        <end position="1042"/>
    </location>
</feature>
<feature type="region of interest" description="Disordered" evidence="1">
    <location>
        <begin position="967"/>
        <end position="1042"/>
    </location>
</feature>
<reference evidence="2 3" key="1">
    <citation type="submission" date="2024-08" db="EMBL/GenBank/DDBJ databases">
        <title>Gnathostoma spinigerum genome.</title>
        <authorList>
            <person name="Gonzalez-Bertolin B."/>
            <person name="Monzon S."/>
            <person name="Zaballos A."/>
            <person name="Jimenez P."/>
            <person name="Dekumyoy P."/>
            <person name="Varona S."/>
            <person name="Cuesta I."/>
            <person name="Sumanam S."/>
            <person name="Adisakwattana P."/>
            <person name="Gasser R.B."/>
            <person name="Hernandez-Gonzalez A."/>
            <person name="Young N.D."/>
            <person name="Perteguer M.J."/>
        </authorList>
    </citation>
    <scope>NUCLEOTIDE SEQUENCE [LARGE SCALE GENOMIC DNA]</scope>
    <source>
        <strain evidence="2">AL3</strain>
        <tissue evidence="2">Liver</tissue>
    </source>
</reference>
<organism evidence="2 3">
    <name type="scientific">Gnathostoma spinigerum</name>
    <dbReference type="NCBI Taxonomy" id="75299"/>
    <lineage>
        <taxon>Eukaryota</taxon>
        <taxon>Metazoa</taxon>
        <taxon>Ecdysozoa</taxon>
        <taxon>Nematoda</taxon>
        <taxon>Chromadorea</taxon>
        <taxon>Rhabditida</taxon>
        <taxon>Spirurina</taxon>
        <taxon>Gnathostomatomorpha</taxon>
        <taxon>Gnathostomatoidea</taxon>
        <taxon>Gnathostomatidae</taxon>
        <taxon>Gnathostoma</taxon>
    </lineage>
</organism>
<accession>A0ABD6EIV6</accession>
<name>A0ABD6EIV6_9BILA</name>
<gene>
    <name evidence="2" type="ORF">AB6A40_003216</name>
</gene>
<feature type="compositionally biased region" description="Polar residues" evidence="1">
    <location>
        <begin position="826"/>
        <end position="851"/>
    </location>
</feature>
<proteinExistence type="predicted"/>
<feature type="compositionally biased region" description="Polar residues" evidence="1">
    <location>
        <begin position="981"/>
        <end position="994"/>
    </location>
</feature>
<feature type="compositionally biased region" description="Polar residues" evidence="1">
    <location>
        <begin position="882"/>
        <end position="911"/>
    </location>
</feature>
<feature type="compositionally biased region" description="Basic and acidic residues" evidence="1">
    <location>
        <begin position="967"/>
        <end position="980"/>
    </location>
</feature>
<dbReference type="AlphaFoldDB" id="A0ABD6EIV6"/>
<feature type="compositionally biased region" description="Polar residues" evidence="1">
    <location>
        <begin position="654"/>
        <end position="666"/>
    </location>
</feature>
<sequence>MDSVPRIHQDVNEPNVEEMIDEIDAALLQITREAEAATRGPPAGQLHPELRIQGTTGQEGRAVESEVVVDVEESTTVPQGVYETIETVEGVVVNENPDALKDESESQGLLAESLEDDDSDLIDSVIEETIRDPETGRIHLTLELEDLVSRTITFDNGQHIILCFSKRCRPQIAWNGYLYSAVSDIHEDHFTPWRCVNAKCSGALHTSPGLTELRSAGRPHLQSCIPDDLQVRLRIVICDLRLMAEFTEEPINELYSNFVDKLAMDSPEIMALFPPLETIVKTLTTHREQKIYRKRFEYEKIMLERRKVNEQNELQFVNEDGFLVSAGSAETQNRSVATFPVCVCMDCGASLVADGSIISSQEALVHHLRRDHGRRAVLQEYVFKSAGLFEQWIKEMQKPGQNRFPFRRYVLFGDSMVFLCQVDDRLRRTYYPAEPDGIHCTAFIRVFDYRRAMRREIGRVRVQYCLHHNFHDDSGATYEDPCTPLVFVHELESRRLKGEGSKWGASRPRIQSDIGETSRETDPVQERQECGRSHVVETATRLKNSLRETPIVERVRNKSTVTAVTSVDACSQNNLSKYRATRSAQTENVINGEGDESRRRTERIIHSQQDLEDIEIYDAYADEDFMDDTDGEQEFIVESTVEGEYNVEDLCQPPSRQNGKSDNSLQFDRDERYKLQRRRGRNVYERAFMDYDKVVSKTEADEKAEVSALVRLNNLRAAEARSKGMKEFEIESEFPSSERHSVAHPQRLTQRKNFESYTLYSLVLQIELQCELFKERAQRLKNISAAKRYLNVLTAACDALVDDPEFKRTSEDVYQDMLANPCDGSDITSSTNDSSLRYSAPSCSNRSTRQVLTGRLQDRSTSELNRKTQPVVFVPMLPARRQNASTTSFERNQSPSDGQKTQRNTPPSRVQSARGIETKNEFCATSTPRSSMITRSKDRTLSDRIPVGMDKFARSFHFSEIRTRRRYDRNPDIAGRRKTEPSSNTEGLSASPSIVNEARSHTGRLVSDGTVSSVPNRESRTTHMQTRSNAKEVSQPQPTSTNARTNIVEGSVLSMRQRTEADLAVGEVRSDPQTAPQMAGGKKVMAVARFSLV</sequence>
<feature type="compositionally biased region" description="Polar residues" evidence="1">
    <location>
        <begin position="923"/>
        <end position="934"/>
    </location>
</feature>
<protein>
    <submittedName>
        <fullName evidence="2">Uncharacterized protein</fullName>
    </submittedName>
</protein>
<evidence type="ECO:0000256" key="1">
    <source>
        <dbReference type="SAM" id="MobiDB-lite"/>
    </source>
</evidence>